<dbReference type="EMBL" id="OW240912">
    <property type="protein sequence ID" value="CAH2220710.1"/>
    <property type="molecule type" value="Genomic_DNA"/>
</dbReference>
<reference evidence="3" key="1">
    <citation type="submission" date="2022-03" db="EMBL/GenBank/DDBJ databases">
        <authorList>
            <person name="Alioto T."/>
            <person name="Alioto T."/>
            <person name="Gomez Garrido J."/>
        </authorList>
    </citation>
    <scope>NUCLEOTIDE SEQUENCE</scope>
</reference>
<dbReference type="Pfam" id="PF15661">
    <property type="entry name" value="CF222"/>
    <property type="match status" value="1"/>
</dbReference>
<dbReference type="GO" id="GO:2001236">
    <property type="term" value="P:regulation of extrinsic apoptotic signaling pathway"/>
    <property type="evidence" value="ECO:0007669"/>
    <property type="project" value="TreeGrafter"/>
</dbReference>
<protein>
    <recommendedName>
        <fullName evidence="5">Apoptosis facilitator Bcl-2-like protein 14</fullName>
    </recommendedName>
</protein>
<sequence length="393" mass="44729">MDKANRFEKGSKRRATFMTLNNEEAKKVLEMYVKRSLSNCDEKTRKELKSRKVQRSASYFSKSLVVTSKKKLCRAKNLQKTEELKKEEQTVNLENGTLEPSQDVNESTDHAKGTKTVKQSWFKNLFGPLFKKKDDKKNDKHMHCVEKTVPDTCCVFEDQVTCVEDASPQRKASKKIGIQRSSIRRAFSFKKHTTEDVTGGLTADGLPGKLKRPTHLPLTCINRPSSGKDKKNTDCYYQKVSAEIELIVKESDKPEERKSVSGESNCEATEDIDDLIKKIVSILRNQGDEWNNKMKEDPTINHFFRNISYNSFKQLVDVYVDKEVKNRAADATPEDLQFAYSVHLTAQVAGISSHSVNRIMGFGTQYLQDIFTRYSCGKNWDSSVDSTACLSPD</sequence>
<evidence type="ECO:0000256" key="2">
    <source>
        <dbReference type="SAM" id="MobiDB-lite"/>
    </source>
</evidence>
<dbReference type="Proteomes" id="UP001295444">
    <property type="component" value="Chromosome 01"/>
</dbReference>
<dbReference type="AlphaFoldDB" id="A0AAD1R027"/>
<keyword evidence="1" id="KW-0053">Apoptosis</keyword>
<accession>A0AAD1R027</accession>
<gene>
    <name evidence="3" type="ORF">PECUL_23A001611</name>
</gene>
<dbReference type="PANTHER" id="PTHR14965:SF9">
    <property type="entry name" value="APOPTOSIS FACILITATOR BCL-2-LIKE PROTEIN 14"/>
    <property type="match status" value="1"/>
</dbReference>
<evidence type="ECO:0000313" key="3">
    <source>
        <dbReference type="EMBL" id="CAH2220710.1"/>
    </source>
</evidence>
<feature type="region of interest" description="Disordered" evidence="2">
    <location>
        <begin position="87"/>
        <end position="113"/>
    </location>
</feature>
<dbReference type="InterPro" id="IPR031362">
    <property type="entry name" value="BNIP5"/>
</dbReference>
<dbReference type="PANTHER" id="PTHR14965">
    <property type="entry name" value="SI:CH73-248E21.1"/>
    <property type="match status" value="1"/>
</dbReference>
<organism evidence="3 4">
    <name type="scientific">Pelobates cultripes</name>
    <name type="common">Western spadefoot toad</name>
    <dbReference type="NCBI Taxonomy" id="61616"/>
    <lineage>
        <taxon>Eukaryota</taxon>
        <taxon>Metazoa</taxon>
        <taxon>Chordata</taxon>
        <taxon>Craniata</taxon>
        <taxon>Vertebrata</taxon>
        <taxon>Euteleostomi</taxon>
        <taxon>Amphibia</taxon>
        <taxon>Batrachia</taxon>
        <taxon>Anura</taxon>
        <taxon>Pelobatoidea</taxon>
        <taxon>Pelobatidae</taxon>
        <taxon>Pelobates</taxon>
    </lineage>
</organism>
<evidence type="ECO:0000256" key="1">
    <source>
        <dbReference type="ARBA" id="ARBA00022703"/>
    </source>
</evidence>
<evidence type="ECO:0008006" key="5">
    <source>
        <dbReference type="Google" id="ProtNLM"/>
    </source>
</evidence>
<keyword evidence="4" id="KW-1185">Reference proteome</keyword>
<name>A0AAD1R027_PELCU</name>
<feature type="compositionally biased region" description="Polar residues" evidence="2">
    <location>
        <begin position="91"/>
        <end position="105"/>
    </location>
</feature>
<evidence type="ECO:0000313" key="4">
    <source>
        <dbReference type="Proteomes" id="UP001295444"/>
    </source>
</evidence>
<dbReference type="GO" id="GO:0006915">
    <property type="term" value="P:apoptotic process"/>
    <property type="evidence" value="ECO:0007669"/>
    <property type="project" value="UniProtKB-KW"/>
</dbReference>
<proteinExistence type="predicted"/>